<gene>
    <name evidence="10" type="ordered locus">Halhy_2367</name>
</gene>
<dbReference type="Proteomes" id="UP000008461">
    <property type="component" value="Chromosome"/>
</dbReference>
<evidence type="ECO:0000313" key="11">
    <source>
        <dbReference type="Proteomes" id="UP000008461"/>
    </source>
</evidence>
<keyword evidence="2" id="KW-1003">Cell membrane</keyword>
<sequence length="385" mass="43181">MIQHFFKLIWNKKRSNALLIVEILVAFLVLFGVMSLLTYNYQNYSKPLGFNYDNVWALNISTNQDTSGLAEKFERIFQRVLAYPEVQSASKTRGNTPFANNQSNRNVVYDKVTIQGDIYNTDERYANTLGIEVAEGRWYNASDLGAKYTPAVINRLAKDKLFGNENPLGKVIKLEGDERWKIVGIVENFKQRGEYQANTPAFFNMEKEVMGTILIKVKPGTDANFEAKLMRQIGGMQSEWTMEVSYLSNLRKSMNQQTAIPSLIFSIVCGFFLLNVALGLFGVLTLNIAKRKDEIGLRRALGATGKAITTHFVGEMWVIATLGVVVGVILAIQFPILNVFDLDSSVYIIGILLSVLTVYLLVTLCALYPSMQASRIQPATALHEE</sequence>
<dbReference type="eggNOG" id="COG0577">
    <property type="taxonomic scope" value="Bacteria"/>
</dbReference>
<accession>F4KVB7</accession>
<evidence type="ECO:0000259" key="8">
    <source>
        <dbReference type="Pfam" id="PF02687"/>
    </source>
</evidence>
<evidence type="ECO:0000256" key="5">
    <source>
        <dbReference type="ARBA" id="ARBA00023136"/>
    </source>
</evidence>
<evidence type="ECO:0000313" key="10">
    <source>
        <dbReference type="EMBL" id="AEE50243.1"/>
    </source>
</evidence>
<dbReference type="PANTHER" id="PTHR30572">
    <property type="entry name" value="MEMBRANE COMPONENT OF TRANSPORTER-RELATED"/>
    <property type="match status" value="1"/>
</dbReference>
<keyword evidence="11" id="KW-1185">Reference proteome</keyword>
<dbReference type="KEGG" id="hhy:Halhy_2367"/>
<dbReference type="PANTHER" id="PTHR30572:SF4">
    <property type="entry name" value="ABC TRANSPORTER PERMEASE YTRF"/>
    <property type="match status" value="1"/>
</dbReference>
<keyword evidence="5 7" id="KW-0472">Membrane</keyword>
<comment type="similarity">
    <text evidence="6">Belongs to the ABC-4 integral membrane protein family.</text>
</comment>
<evidence type="ECO:0000256" key="4">
    <source>
        <dbReference type="ARBA" id="ARBA00022989"/>
    </source>
</evidence>
<evidence type="ECO:0000256" key="6">
    <source>
        <dbReference type="ARBA" id="ARBA00038076"/>
    </source>
</evidence>
<evidence type="ECO:0008006" key="12">
    <source>
        <dbReference type="Google" id="ProtNLM"/>
    </source>
</evidence>
<dbReference type="EMBL" id="CP002691">
    <property type="protein sequence ID" value="AEE50243.1"/>
    <property type="molecule type" value="Genomic_DNA"/>
</dbReference>
<keyword evidence="3 7" id="KW-0812">Transmembrane</keyword>
<dbReference type="Pfam" id="PF02687">
    <property type="entry name" value="FtsX"/>
    <property type="match status" value="1"/>
</dbReference>
<evidence type="ECO:0000259" key="9">
    <source>
        <dbReference type="Pfam" id="PF12704"/>
    </source>
</evidence>
<feature type="domain" description="MacB-like periplasmic core" evidence="9">
    <location>
        <begin position="26"/>
        <end position="224"/>
    </location>
</feature>
<name>F4KVB7_HALH1</name>
<dbReference type="GO" id="GO:0022857">
    <property type="term" value="F:transmembrane transporter activity"/>
    <property type="evidence" value="ECO:0007669"/>
    <property type="project" value="TreeGrafter"/>
</dbReference>
<dbReference type="OrthoDB" id="8769057at2"/>
<evidence type="ECO:0000256" key="3">
    <source>
        <dbReference type="ARBA" id="ARBA00022692"/>
    </source>
</evidence>
<dbReference type="InterPro" id="IPR003838">
    <property type="entry name" value="ABC3_permease_C"/>
</dbReference>
<organism evidence="10 11">
    <name type="scientific">Haliscomenobacter hydrossis (strain ATCC 27775 / DSM 1100 / LMG 10767 / O)</name>
    <dbReference type="NCBI Taxonomy" id="760192"/>
    <lineage>
        <taxon>Bacteria</taxon>
        <taxon>Pseudomonadati</taxon>
        <taxon>Bacteroidota</taxon>
        <taxon>Saprospiria</taxon>
        <taxon>Saprospirales</taxon>
        <taxon>Haliscomenobacteraceae</taxon>
        <taxon>Haliscomenobacter</taxon>
    </lineage>
</organism>
<comment type="subcellular location">
    <subcellularLocation>
        <location evidence="1">Cell membrane</location>
        <topology evidence="1">Multi-pass membrane protein</topology>
    </subcellularLocation>
</comment>
<dbReference type="Pfam" id="PF12704">
    <property type="entry name" value="MacB_PCD"/>
    <property type="match status" value="1"/>
</dbReference>
<feature type="transmembrane region" description="Helical" evidence="7">
    <location>
        <begin position="346"/>
        <end position="368"/>
    </location>
</feature>
<dbReference type="RefSeq" id="WP_013764792.1">
    <property type="nucleotide sequence ID" value="NC_015510.1"/>
</dbReference>
<proteinExistence type="inferred from homology"/>
<dbReference type="HOGENOM" id="CLU_054551_0_0_10"/>
<dbReference type="InterPro" id="IPR050250">
    <property type="entry name" value="Macrolide_Exporter_MacB"/>
</dbReference>
<reference key="2">
    <citation type="submission" date="2011-04" db="EMBL/GenBank/DDBJ databases">
        <title>Complete sequence of chromosome of Haliscomenobacter hydrossis DSM 1100.</title>
        <authorList>
            <consortium name="US DOE Joint Genome Institute (JGI-PGF)"/>
            <person name="Lucas S."/>
            <person name="Han J."/>
            <person name="Lapidus A."/>
            <person name="Bruce D."/>
            <person name="Goodwin L."/>
            <person name="Pitluck S."/>
            <person name="Peters L."/>
            <person name="Kyrpides N."/>
            <person name="Mavromatis K."/>
            <person name="Ivanova N."/>
            <person name="Ovchinnikova G."/>
            <person name="Pagani I."/>
            <person name="Daligault H."/>
            <person name="Detter J.C."/>
            <person name="Han C."/>
            <person name="Land M."/>
            <person name="Hauser L."/>
            <person name="Markowitz V."/>
            <person name="Cheng J.-F."/>
            <person name="Hugenholtz P."/>
            <person name="Woyke T."/>
            <person name="Wu D."/>
            <person name="Verbarg S."/>
            <person name="Frueling A."/>
            <person name="Brambilla E."/>
            <person name="Klenk H.-P."/>
            <person name="Eisen J.A."/>
        </authorList>
    </citation>
    <scope>NUCLEOTIDE SEQUENCE</scope>
    <source>
        <strain>DSM 1100</strain>
    </source>
</reference>
<feature type="transmembrane region" description="Helical" evidence="7">
    <location>
        <begin position="17"/>
        <end position="39"/>
    </location>
</feature>
<keyword evidence="4 7" id="KW-1133">Transmembrane helix</keyword>
<dbReference type="InterPro" id="IPR025857">
    <property type="entry name" value="MacB_PCD"/>
</dbReference>
<feature type="transmembrane region" description="Helical" evidence="7">
    <location>
        <begin position="263"/>
        <end position="289"/>
    </location>
</feature>
<evidence type="ECO:0000256" key="1">
    <source>
        <dbReference type="ARBA" id="ARBA00004651"/>
    </source>
</evidence>
<evidence type="ECO:0000256" key="7">
    <source>
        <dbReference type="SAM" id="Phobius"/>
    </source>
</evidence>
<reference evidence="10 11" key="1">
    <citation type="journal article" date="2011" name="Stand. Genomic Sci.">
        <title>Complete genome sequence of Haliscomenobacter hydrossis type strain (O).</title>
        <authorList>
            <consortium name="US DOE Joint Genome Institute (JGI-PGF)"/>
            <person name="Daligault H."/>
            <person name="Lapidus A."/>
            <person name="Zeytun A."/>
            <person name="Nolan M."/>
            <person name="Lucas S."/>
            <person name="Del Rio T.G."/>
            <person name="Tice H."/>
            <person name="Cheng J.F."/>
            <person name="Tapia R."/>
            <person name="Han C."/>
            <person name="Goodwin L."/>
            <person name="Pitluck S."/>
            <person name="Liolios K."/>
            <person name="Pagani I."/>
            <person name="Ivanova N."/>
            <person name="Huntemann M."/>
            <person name="Mavromatis K."/>
            <person name="Mikhailova N."/>
            <person name="Pati A."/>
            <person name="Chen A."/>
            <person name="Palaniappan K."/>
            <person name="Land M."/>
            <person name="Hauser L."/>
            <person name="Brambilla E.M."/>
            <person name="Rohde M."/>
            <person name="Verbarg S."/>
            <person name="Goker M."/>
            <person name="Bristow J."/>
            <person name="Eisen J.A."/>
            <person name="Markowitz V."/>
            <person name="Hugenholtz P."/>
            <person name="Kyrpides N.C."/>
            <person name="Klenk H.P."/>
            <person name="Woyke T."/>
        </authorList>
    </citation>
    <scope>NUCLEOTIDE SEQUENCE [LARGE SCALE GENOMIC DNA]</scope>
    <source>
        <strain evidence="11">ATCC 27775 / DSM 1100 / LMG 10767 / O</strain>
    </source>
</reference>
<feature type="domain" description="ABC3 transporter permease C-terminal" evidence="8">
    <location>
        <begin position="267"/>
        <end position="378"/>
    </location>
</feature>
<feature type="transmembrane region" description="Helical" evidence="7">
    <location>
        <begin position="316"/>
        <end position="340"/>
    </location>
</feature>
<dbReference type="AlphaFoldDB" id="F4KVB7"/>
<protein>
    <recommendedName>
        <fullName evidence="12">ABC3 transporter permease protein domain-containing protein</fullName>
    </recommendedName>
</protein>
<evidence type="ECO:0000256" key="2">
    <source>
        <dbReference type="ARBA" id="ARBA00022475"/>
    </source>
</evidence>
<dbReference type="STRING" id="760192.Halhy_2367"/>
<dbReference type="GO" id="GO:0005886">
    <property type="term" value="C:plasma membrane"/>
    <property type="evidence" value="ECO:0007669"/>
    <property type="project" value="UniProtKB-SubCell"/>
</dbReference>